<gene>
    <name evidence="2" type="ORF">BRAN1462_LOCUS42929</name>
</gene>
<evidence type="ECO:0000256" key="1">
    <source>
        <dbReference type="SAM" id="MobiDB-lite"/>
    </source>
</evidence>
<name>A0A7S2LVD8_9DINO</name>
<reference evidence="2" key="1">
    <citation type="submission" date="2021-01" db="EMBL/GenBank/DDBJ databases">
        <authorList>
            <person name="Corre E."/>
            <person name="Pelletier E."/>
            <person name="Niang G."/>
            <person name="Scheremetjew M."/>
            <person name="Finn R."/>
            <person name="Kale V."/>
            <person name="Holt S."/>
            <person name="Cochrane G."/>
            <person name="Meng A."/>
            <person name="Brown T."/>
            <person name="Cohen L."/>
        </authorList>
    </citation>
    <scope>NUCLEOTIDE SEQUENCE</scope>
    <source>
        <strain evidence="2">RCC3387</strain>
    </source>
</reference>
<proteinExistence type="predicted"/>
<feature type="compositionally biased region" description="Basic and acidic residues" evidence="1">
    <location>
        <begin position="1"/>
        <end position="16"/>
    </location>
</feature>
<dbReference type="EMBL" id="HBGW01067369">
    <property type="protein sequence ID" value="CAD9616326.1"/>
    <property type="molecule type" value="Transcribed_RNA"/>
</dbReference>
<organism evidence="2">
    <name type="scientific">Zooxanthella nutricula</name>
    <dbReference type="NCBI Taxonomy" id="1333877"/>
    <lineage>
        <taxon>Eukaryota</taxon>
        <taxon>Sar</taxon>
        <taxon>Alveolata</taxon>
        <taxon>Dinophyceae</taxon>
        <taxon>Peridiniales</taxon>
        <taxon>Peridiniales incertae sedis</taxon>
        <taxon>Zooxanthella</taxon>
    </lineage>
</organism>
<evidence type="ECO:0000313" key="2">
    <source>
        <dbReference type="EMBL" id="CAD9616326.1"/>
    </source>
</evidence>
<sequence length="128" mass="14208">MTKADSKKRQAEKQKPSAEATRVAEQILAVLNNIASIPKDSRDDFFGDFVADLASQFGLSKLRQLLEWHTESPMVQHQGFALIGQILLGRKSFKHFYAGFGDHVSAMIRKHKGTPVADTGELLLEEVA</sequence>
<accession>A0A7S2LVD8</accession>
<protein>
    <submittedName>
        <fullName evidence="2">Uncharacterized protein</fullName>
    </submittedName>
</protein>
<dbReference type="AlphaFoldDB" id="A0A7S2LVD8"/>
<feature type="region of interest" description="Disordered" evidence="1">
    <location>
        <begin position="1"/>
        <end position="20"/>
    </location>
</feature>